<dbReference type="GO" id="GO:0005759">
    <property type="term" value="C:mitochondrial matrix"/>
    <property type="evidence" value="ECO:0007669"/>
    <property type="project" value="UniProtKB-SubCell"/>
</dbReference>
<accession>A0A1E4TK09</accession>
<dbReference type="EMBL" id="KV453841">
    <property type="protein sequence ID" value="ODV92057.1"/>
    <property type="molecule type" value="Genomic_DNA"/>
</dbReference>
<dbReference type="InterPro" id="IPR024109">
    <property type="entry name" value="Trp-tRNA-ligase_bac-type"/>
</dbReference>
<dbReference type="InterPro" id="IPR014729">
    <property type="entry name" value="Rossmann-like_a/b/a_fold"/>
</dbReference>
<evidence type="ECO:0000313" key="14">
    <source>
        <dbReference type="Proteomes" id="UP000095023"/>
    </source>
</evidence>
<keyword evidence="14" id="KW-1185">Reference proteome</keyword>
<proteinExistence type="inferred from homology"/>
<organism evidence="13 14">
    <name type="scientific">Tortispora caseinolytica NRRL Y-17796</name>
    <dbReference type="NCBI Taxonomy" id="767744"/>
    <lineage>
        <taxon>Eukaryota</taxon>
        <taxon>Fungi</taxon>
        <taxon>Dikarya</taxon>
        <taxon>Ascomycota</taxon>
        <taxon>Saccharomycotina</taxon>
        <taxon>Trigonopsidomycetes</taxon>
        <taxon>Trigonopsidales</taxon>
        <taxon>Trigonopsidaceae</taxon>
        <taxon>Tortispora</taxon>
    </lineage>
</organism>
<dbReference type="GO" id="GO:0004830">
    <property type="term" value="F:tryptophan-tRNA ligase activity"/>
    <property type="evidence" value="ECO:0007669"/>
    <property type="project" value="UniProtKB-EC"/>
</dbReference>
<evidence type="ECO:0000256" key="2">
    <source>
        <dbReference type="ARBA" id="ARBA00005594"/>
    </source>
</evidence>
<dbReference type="EC" id="6.1.1.2" evidence="3"/>
<keyword evidence="8 12" id="KW-0030">Aminoacyl-tRNA synthetase</keyword>
<dbReference type="Pfam" id="PF00579">
    <property type="entry name" value="tRNA-synt_1b"/>
    <property type="match status" value="1"/>
</dbReference>
<protein>
    <recommendedName>
        <fullName evidence="11">Tryptophan--tRNA ligase, mitochondrial</fullName>
        <ecNumber evidence="3">6.1.1.2</ecNumber>
    </recommendedName>
    <alternativeName>
        <fullName evidence="9">Tryptophanyl-tRNA synthetase</fullName>
    </alternativeName>
</protein>
<comment type="similarity">
    <text evidence="2 12">Belongs to the class-I aminoacyl-tRNA synthetase family.</text>
</comment>
<reference evidence="14" key="1">
    <citation type="submission" date="2016-02" db="EMBL/GenBank/DDBJ databases">
        <title>Comparative genomics of biotechnologically important yeasts.</title>
        <authorList>
            <consortium name="DOE Joint Genome Institute"/>
            <person name="Riley R."/>
            <person name="Haridas S."/>
            <person name="Wolfe K.H."/>
            <person name="Lopes M.R."/>
            <person name="Hittinger C.T."/>
            <person name="Goker M."/>
            <person name="Salamov A."/>
            <person name="Wisecaver J."/>
            <person name="Long T.M."/>
            <person name="Aerts A.L."/>
            <person name="Barry K."/>
            <person name="Choi C."/>
            <person name="Clum A."/>
            <person name="Coughlan A.Y."/>
            <person name="Deshpande S."/>
            <person name="Douglass A.P."/>
            <person name="Hanson S.J."/>
            <person name="Klenk H.-P."/>
            <person name="Labutti K."/>
            <person name="Lapidus A."/>
            <person name="Lindquist E."/>
            <person name="Lipzen A."/>
            <person name="Meier-Kolthoff J.P."/>
            <person name="Ohm R.A."/>
            <person name="Otillar R.P."/>
            <person name="Pangilinan J."/>
            <person name="Peng Y."/>
            <person name="Rokas A."/>
            <person name="Rosa C.A."/>
            <person name="Scheuner C."/>
            <person name="Sibirny A.A."/>
            <person name="Slot J.C."/>
            <person name="Stielow J.B."/>
            <person name="Sun H."/>
            <person name="Kurtzman C.P."/>
            <person name="Blackwell M."/>
            <person name="Jeffries T.W."/>
            <person name="Grigoriev I.V."/>
        </authorList>
    </citation>
    <scope>NUCLEOTIDE SEQUENCE [LARGE SCALE GENOMIC DNA]</scope>
    <source>
        <strain evidence="14">NRRL Y-17796</strain>
    </source>
</reference>
<dbReference type="GO" id="GO:0070183">
    <property type="term" value="P:mitochondrial tryptophanyl-tRNA aminoacylation"/>
    <property type="evidence" value="ECO:0007669"/>
    <property type="project" value="TreeGrafter"/>
</dbReference>
<evidence type="ECO:0000256" key="6">
    <source>
        <dbReference type="ARBA" id="ARBA00022840"/>
    </source>
</evidence>
<evidence type="ECO:0000256" key="1">
    <source>
        <dbReference type="ARBA" id="ARBA00004305"/>
    </source>
</evidence>
<keyword evidence="6 12" id="KW-0067">ATP-binding</keyword>
<dbReference type="InterPro" id="IPR002305">
    <property type="entry name" value="aa-tRNA-synth_Ic"/>
</dbReference>
<evidence type="ECO:0000256" key="8">
    <source>
        <dbReference type="ARBA" id="ARBA00023146"/>
    </source>
</evidence>
<comment type="subcellular location">
    <subcellularLocation>
        <location evidence="1">Mitochondrion matrix</location>
    </subcellularLocation>
</comment>
<dbReference type="Proteomes" id="UP000095023">
    <property type="component" value="Unassembled WGS sequence"/>
</dbReference>
<dbReference type="PROSITE" id="PS00178">
    <property type="entry name" value="AA_TRNA_LIGASE_I"/>
    <property type="match status" value="1"/>
</dbReference>
<keyword evidence="7 12" id="KW-0648">Protein biosynthesis</keyword>
<dbReference type="CDD" id="cd00806">
    <property type="entry name" value="TrpRS_core"/>
    <property type="match status" value="1"/>
</dbReference>
<dbReference type="InterPro" id="IPR002306">
    <property type="entry name" value="Trp-tRNA-ligase"/>
</dbReference>
<evidence type="ECO:0000256" key="11">
    <source>
        <dbReference type="ARBA" id="ARBA00069760"/>
    </source>
</evidence>
<sequence length="338" mass="37629">MRVVFSGIQPSNTPHIGNYLGTLKKWVQLCSEPKTELFYSVVDLHALTVPQQSKDLKKNRNATLTALLAVGIDPKVANIYYQSQVPQHSQLMWILTNFVNMGRLNRMTQWKDKMNLRHTANVSDSNALQKLNLGLFSYPVLMAADILVYKTTHVPVGEDQLQHLELARWIASSFNSRYNQAVFPMAEPLLTPTKRIMSLRDPTKKMSKSDANPLSTILLTDDSTTISKKVMKAVTDANTSITYDPQARPGVSSLVEMLASLKEQSVDETVKAFESASGHKVLKEALIDALNEELTPIRERYSELKGSPVIDEISEESASKARAVASEVLCEVQEVIGL</sequence>
<evidence type="ECO:0000256" key="7">
    <source>
        <dbReference type="ARBA" id="ARBA00022917"/>
    </source>
</evidence>
<evidence type="ECO:0000256" key="5">
    <source>
        <dbReference type="ARBA" id="ARBA00022741"/>
    </source>
</evidence>
<evidence type="ECO:0000256" key="4">
    <source>
        <dbReference type="ARBA" id="ARBA00022598"/>
    </source>
</evidence>
<evidence type="ECO:0000256" key="10">
    <source>
        <dbReference type="ARBA" id="ARBA00049929"/>
    </source>
</evidence>
<dbReference type="InterPro" id="IPR001412">
    <property type="entry name" value="aa-tRNA-synth_I_CS"/>
</dbReference>
<evidence type="ECO:0000313" key="13">
    <source>
        <dbReference type="EMBL" id="ODV92057.1"/>
    </source>
</evidence>
<evidence type="ECO:0000256" key="12">
    <source>
        <dbReference type="RuleBase" id="RU363036"/>
    </source>
</evidence>
<dbReference type="NCBIfam" id="TIGR00233">
    <property type="entry name" value="trpS"/>
    <property type="match status" value="1"/>
</dbReference>
<dbReference type="Gene3D" id="3.40.50.620">
    <property type="entry name" value="HUPs"/>
    <property type="match status" value="1"/>
</dbReference>
<dbReference type="HAMAP" id="MF_00140_B">
    <property type="entry name" value="Trp_tRNA_synth_B"/>
    <property type="match status" value="1"/>
</dbReference>
<keyword evidence="5 12" id="KW-0547">Nucleotide-binding</keyword>
<evidence type="ECO:0000256" key="3">
    <source>
        <dbReference type="ARBA" id="ARBA00013161"/>
    </source>
</evidence>
<evidence type="ECO:0000256" key="9">
    <source>
        <dbReference type="ARBA" id="ARBA00030268"/>
    </source>
</evidence>
<dbReference type="AlphaFoldDB" id="A0A1E4TK09"/>
<dbReference type="Gene3D" id="1.10.240.10">
    <property type="entry name" value="Tyrosyl-Transfer RNA Synthetase"/>
    <property type="match status" value="1"/>
</dbReference>
<dbReference type="FunFam" id="3.40.50.620:FF:000082">
    <property type="entry name" value="MSW1p Mitochondrial tryptophanyl-tRNA synthetase"/>
    <property type="match status" value="1"/>
</dbReference>
<dbReference type="PANTHER" id="PTHR43766">
    <property type="entry name" value="TRYPTOPHAN--TRNA LIGASE, MITOCHONDRIAL"/>
    <property type="match status" value="1"/>
</dbReference>
<name>A0A1E4TK09_9ASCO</name>
<dbReference type="SUPFAM" id="SSF52374">
    <property type="entry name" value="Nucleotidylyl transferase"/>
    <property type="match status" value="1"/>
</dbReference>
<dbReference type="InterPro" id="IPR050203">
    <property type="entry name" value="Trp-tRNA_synthetase"/>
</dbReference>
<comment type="catalytic activity">
    <reaction evidence="10">
        <text>tRNA(Trp) + L-tryptophan + ATP = L-tryptophyl-tRNA(Trp) + AMP + diphosphate + H(+)</text>
        <dbReference type="Rhea" id="RHEA:24080"/>
        <dbReference type="Rhea" id="RHEA-COMP:9671"/>
        <dbReference type="Rhea" id="RHEA-COMP:9705"/>
        <dbReference type="ChEBI" id="CHEBI:15378"/>
        <dbReference type="ChEBI" id="CHEBI:30616"/>
        <dbReference type="ChEBI" id="CHEBI:33019"/>
        <dbReference type="ChEBI" id="CHEBI:57912"/>
        <dbReference type="ChEBI" id="CHEBI:78442"/>
        <dbReference type="ChEBI" id="CHEBI:78535"/>
        <dbReference type="ChEBI" id="CHEBI:456215"/>
        <dbReference type="EC" id="6.1.1.2"/>
    </reaction>
</comment>
<dbReference type="OrthoDB" id="15808at2759"/>
<dbReference type="PRINTS" id="PR01039">
    <property type="entry name" value="TRNASYNTHTRP"/>
</dbReference>
<dbReference type="PANTHER" id="PTHR43766:SF1">
    <property type="entry name" value="TRYPTOPHAN--TRNA LIGASE, MITOCHONDRIAL"/>
    <property type="match status" value="1"/>
</dbReference>
<dbReference type="FunFam" id="1.10.240.10:FF:000002">
    <property type="entry name" value="Tryptophan--tRNA ligase"/>
    <property type="match status" value="1"/>
</dbReference>
<gene>
    <name evidence="13" type="ORF">CANCADRAFT_643</name>
</gene>
<keyword evidence="4 12" id="KW-0436">Ligase</keyword>
<dbReference type="GO" id="GO:0005524">
    <property type="term" value="F:ATP binding"/>
    <property type="evidence" value="ECO:0007669"/>
    <property type="project" value="UniProtKB-KW"/>
</dbReference>